<evidence type="ECO:0000313" key="6">
    <source>
        <dbReference type="Proteomes" id="UP000441354"/>
    </source>
</evidence>
<dbReference type="GO" id="GO:0005997">
    <property type="term" value="P:xylulose metabolic process"/>
    <property type="evidence" value="ECO:0007669"/>
    <property type="project" value="TreeGrafter"/>
</dbReference>
<dbReference type="GO" id="GO:0050038">
    <property type="term" value="F:L-xylulose reductase (NADPH) activity"/>
    <property type="evidence" value="ECO:0007669"/>
    <property type="project" value="TreeGrafter"/>
</dbReference>
<keyword evidence="3" id="KW-0521">NADP</keyword>
<dbReference type="PANTHER" id="PTHR44252:SF3">
    <property type="entry name" value="D-ERYTHRULOSE REDUCTASE-RELATED"/>
    <property type="match status" value="1"/>
</dbReference>
<dbReference type="Proteomes" id="UP000441354">
    <property type="component" value="Unassembled WGS sequence"/>
</dbReference>
<evidence type="ECO:0000256" key="2">
    <source>
        <dbReference type="ARBA" id="ARBA00011881"/>
    </source>
</evidence>
<evidence type="ECO:0000256" key="4">
    <source>
        <dbReference type="ARBA" id="ARBA00023002"/>
    </source>
</evidence>
<dbReference type="SUPFAM" id="SSF51735">
    <property type="entry name" value="NAD(P)-binding Rossmann-fold domains"/>
    <property type="match status" value="1"/>
</dbReference>
<organism evidence="5 6">
    <name type="scientific">Bacillus mesophilum</name>
    <dbReference type="NCBI Taxonomy" id="1071718"/>
    <lineage>
        <taxon>Bacteria</taxon>
        <taxon>Bacillati</taxon>
        <taxon>Bacillota</taxon>
        <taxon>Bacilli</taxon>
        <taxon>Bacillales</taxon>
        <taxon>Bacillaceae</taxon>
        <taxon>Bacillus</taxon>
    </lineage>
</organism>
<dbReference type="EMBL" id="WBOT01000009">
    <property type="protein sequence ID" value="KAB2330062.1"/>
    <property type="molecule type" value="Genomic_DNA"/>
</dbReference>
<name>A0A7V7RIH9_9BACI</name>
<dbReference type="InterPro" id="IPR051737">
    <property type="entry name" value="L-xylulose/Carbonyl_redctase"/>
</dbReference>
<protein>
    <submittedName>
        <fullName evidence="5">SDR family oxidoreductase</fullName>
    </submittedName>
</protein>
<dbReference type="InterPro" id="IPR020904">
    <property type="entry name" value="Sc_DH/Rdtase_CS"/>
</dbReference>
<dbReference type="FunFam" id="3.40.50.720:FF:000084">
    <property type="entry name" value="Short-chain dehydrogenase reductase"/>
    <property type="match status" value="1"/>
</dbReference>
<comment type="similarity">
    <text evidence="1">Belongs to the short-chain dehydrogenases/reductases (SDR) family.</text>
</comment>
<sequence>MGEKTMAKTVLITGAASEIGQEILSVFLNRNYKIIATEISSEMASLKEMIKHEEERVKTFVLDLEKDEDITSFTASVLADYPIHDLVNVAGINILRNFFEWTAEDLRKVMNINWVGTFLLSKAVAENMILHSIKGSITTISSQHAVAANKERVPYCVSKAGLVQLTKVLGLELAPYKIRANCVSPTFVLTEKNKHLLYSNQFLDQELTKIPLGSYAEPRDIAGAVEFLSSDSSSMITGHNLIVDGGWTIQ</sequence>
<dbReference type="InterPro" id="IPR036291">
    <property type="entry name" value="NAD(P)-bd_dom_sf"/>
</dbReference>
<reference evidence="5 6" key="1">
    <citation type="journal article" date="2014" name="Arch. Microbiol.">
        <title>Bacillus mesophilum sp. nov., strain IITR-54T, a novel 4-chlorobiphenyl dechlorinating bacterium.</title>
        <authorList>
            <person name="Manickam N."/>
            <person name="Singh N.K."/>
            <person name="Bajaj A."/>
            <person name="Kumar R.M."/>
            <person name="Kaur G."/>
            <person name="Kaur N."/>
            <person name="Bala M."/>
            <person name="Kumar A."/>
            <person name="Mayilraj S."/>
        </authorList>
    </citation>
    <scope>NUCLEOTIDE SEQUENCE [LARGE SCALE GENOMIC DNA]</scope>
    <source>
        <strain evidence="5 6">IITR-54</strain>
    </source>
</reference>
<evidence type="ECO:0000313" key="5">
    <source>
        <dbReference type="EMBL" id="KAB2330062.1"/>
    </source>
</evidence>
<dbReference type="PRINTS" id="PR00081">
    <property type="entry name" value="GDHRDH"/>
</dbReference>
<evidence type="ECO:0000256" key="1">
    <source>
        <dbReference type="ARBA" id="ARBA00006484"/>
    </source>
</evidence>
<dbReference type="InterPro" id="IPR002347">
    <property type="entry name" value="SDR_fam"/>
</dbReference>
<evidence type="ECO:0000256" key="3">
    <source>
        <dbReference type="ARBA" id="ARBA00022857"/>
    </source>
</evidence>
<comment type="caution">
    <text evidence="5">The sequence shown here is derived from an EMBL/GenBank/DDBJ whole genome shotgun (WGS) entry which is preliminary data.</text>
</comment>
<dbReference type="AlphaFoldDB" id="A0A7V7RIH9"/>
<dbReference type="CDD" id="cd05233">
    <property type="entry name" value="SDR_c"/>
    <property type="match status" value="1"/>
</dbReference>
<dbReference type="Gene3D" id="3.40.50.720">
    <property type="entry name" value="NAD(P)-binding Rossmann-like Domain"/>
    <property type="match status" value="1"/>
</dbReference>
<gene>
    <name evidence="5" type="ORF">F7732_19965</name>
</gene>
<keyword evidence="4" id="KW-0560">Oxidoreductase</keyword>
<keyword evidence="6" id="KW-1185">Reference proteome</keyword>
<accession>A0A7V7RIH9</accession>
<dbReference type="Pfam" id="PF13561">
    <property type="entry name" value="adh_short_C2"/>
    <property type="match status" value="1"/>
</dbReference>
<dbReference type="PANTHER" id="PTHR44252">
    <property type="entry name" value="D-ERYTHRULOSE REDUCTASE"/>
    <property type="match status" value="1"/>
</dbReference>
<dbReference type="GO" id="GO:0004090">
    <property type="term" value="F:carbonyl reductase (NADPH) activity"/>
    <property type="evidence" value="ECO:0007669"/>
    <property type="project" value="TreeGrafter"/>
</dbReference>
<dbReference type="PROSITE" id="PS00061">
    <property type="entry name" value="ADH_SHORT"/>
    <property type="match status" value="1"/>
</dbReference>
<dbReference type="GO" id="GO:0008206">
    <property type="term" value="P:bile acid metabolic process"/>
    <property type="evidence" value="ECO:0007669"/>
    <property type="project" value="UniProtKB-ARBA"/>
</dbReference>
<dbReference type="PRINTS" id="PR00080">
    <property type="entry name" value="SDRFAMILY"/>
</dbReference>
<proteinExistence type="inferred from homology"/>
<comment type="subunit">
    <text evidence="2">Homotetramer.</text>
</comment>
<dbReference type="GO" id="GO:0006006">
    <property type="term" value="P:glucose metabolic process"/>
    <property type="evidence" value="ECO:0007669"/>
    <property type="project" value="TreeGrafter"/>
</dbReference>